<dbReference type="Proteomes" id="UP001595528">
    <property type="component" value="Unassembled WGS sequence"/>
</dbReference>
<protein>
    <submittedName>
        <fullName evidence="8">Type IV secretory system conjugative DNA transfer family protein</fullName>
    </submittedName>
</protein>
<comment type="similarity">
    <text evidence="2">Belongs to the VirD4/TraG family.</text>
</comment>
<dbReference type="InterPro" id="IPR027417">
    <property type="entry name" value="P-loop_NTPase"/>
</dbReference>
<dbReference type="InterPro" id="IPR051539">
    <property type="entry name" value="T4SS-coupling_protein"/>
</dbReference>
<dbReference type="EMBL" id="JBHRTR010000044">
    <property type="protein sequence ID" value="MFC3230373.1"/>
    <property type="molecule type" value="Genomic_DNA"/>
</dbReference>
<feature type="transmembrane region" description="Helical" evidence="7">
    <location>
        <begin position="16"/>
        <end position="35"/>
    </location>
</feature>
<reference evidence="9" key="1">
    <citation type="journal article" date="2019" name="Int. J. Syst. Evol. Microbiol.">
        <title>The Global Catalogue of Microorganisms (GCM) 10K type strain sequencing project: providing services to taxonomists for standard genome sequencing and annotation.</title>
        <authorList>
            <consortium name="The Broad Institute Genomics Platform"/>
            <consortium name="The Broad Institute Genome Sequencing Center for Infectious Disease"/>
            <person name="Wu L."/>
            <person name="Ma J."/>
        </authorList>
    </citation>
    <scope>NUCLEOTIDE SEQUENCE [LARGE SCALE GENOMIC DNA]</scope>
    <source>
        <strain evidence="9">KCTC 42964</strain>
    </source>
</reference>
<keyword evidence="5 7" id="KW-1133">Transmembrane helix</keyword>
<comment type="subcellular location">
    <subcellularLocation>
        <location evidence="1">Cell membrane</location>
        <topology evidence="1">Multi-pass membrane protein</topology>
    </subcellularLocation>
</comment>
<evidence type="ECO:0000256" key="4">
    <source>
        <dbReference type="ARBA" id="ARBA00022692"/>
    </source>
</evidence>
<evidence type="ECO:0000256" key="3">
    <source>
        <dbReference type="ARBA" id="ARBA00022475"/>
    </source>
</evidence>
<evidence type="ECO:0000313" key="8">
    <source>
        <dbReference type="EMBL" id="MFC3230373.1"/>
    </source>
</evidence>
<evidence type="ECO:0000256" key="1">
    <source>
        <dbReference type="ARBA" id="ARBA00004651"/>
    </source>
</evidence>
<organism evidence="8 9">
    <name type="scientific">Marinibaculum pumilum</name>
    <dbReference type="NCBI Taxonomy" id="1766165"/>
    <lineage>
        <taxon>Bacteria</taxon>
        <taxon>Pseudomonadati</taxon>
        <taxon>Pseudomonadota</taxon>
        <taxon>Alphaproteobacteria</taxon>
        <taxon>Rhodospirillales</taxon>
        <taxon>Rhodospirillaceae</taxon>
        <taxon>Marinibaculum</taxon>
    </lineage>
</organism>
<keyword evidence="4 7" id="KW-0812">Transmembrane</keyword>
<accession>A0ABV7L6U7</accession>
<dbReference type="SUPFAM" id="SSF52540">
    <property type="entry name" value="P-loop containing nucleoside triphosphate hydrolases"/>
    <property type="match status" value="1"/>
</dbReference>
<comment type="caution">
    <text evidence="8">The sequence shown here is derived from an EMBL/GenBank/DDBJ whole genome shotgun (WGS) entry which is preliminary data.</text>
</comment>
<gene>
    <name evidence="8" type="ORF">ACFOGJ_24200</name>
</gene>
<feature type="transmembrane region" description="Helical" evidence="7">
    <location>
        <begin position="82"/>
        <end position="103"/>
    </location>
</feature>
<evidence type="ECO:0000256" key="2">
    <source>
        <dbReference type="ARBA" id="ARBA00008806"/>
    </source>
</evidence>
<evidence type="ECO:0000256" key="7">
    <source>
        <dbReference type="SAM" id="Phobius"/>
    </source>
</evidence>
<keyword evidence="6 7" id="KW-0472">Membrane</keyword>
<keyword evidence="3" id="KW-1003">Cell membrane</keyword>
<evidence type="ECO:0000313" key="9">
    <source>
        <dbReference type="Proteomes" id="UP001595528"/>
    </source>
</evidence>
<dbReference type="InterPro" id="IPR003688">
    <property type="entry name" value="TraG/VirD4"/>
</dbReference>
<dbReference type="CDD" id="cd01127">
    <property type="entry name" value="TrwB_TraG_TraD_VirD4"/>
    <property type="match status" value="1"/>
</dbReference>
<dbReference type="PANTHER" id="PTHR37937">
    <property type="entry name" value="CONJUGATIVE TRANSFER: DNA TRANSPORT"/>
    <property type="match status" value="1"/>
</dbReference>
<dbReference type="Gene3D" id="3.40.50.300">
    <property type="entry name" value="P-loop containing nucleotide triphosphate hydrolases"/>
    <property type="match status" value="1"/>
</dbReference>
<name>A0ABV7L6U7_9PROT</name>
<dbReference type="PANTHER" id="PTHR37937:SF1">
    <property type="entry name" value="CONJUGATIVE TRANSFER: DNA TRANSPORT"/>
    <property type="match status" value="1"/>
</dbReference>
<keyword evidence="9" id="KW-1185">Reference proteome</keyword>
<sequence length="573" mass="62553">MTATPWSETEGRARRFALIGVAAICCAAIAAWALAGGTISVRGLADQFAANVLYALHVGRYAAAGGDLAAIPSAGLRPLLQVAIVALAVAAALVSLVLAWMHWSRPKGYGESRWAVPGDLKRMGLIRRNTGPVLGRYRGRLVQAVESRHALVLAPTRRGKTTSYVIPSILRASGTLVVIDPKGELERMTYKARAAKGDCYVIGWGDPDSPDQWSPTALRVLPKGLHELERHAFRIAAQFFPTGKGGENNYFQESARRNCAALVLYECLEGRARGQDPHLGDIVGRVSQLVEKTTGEGQGDPLGDGLRAIAGEARNKGYPDLIPEALNVLAATAFKERSSHVNTLVTGLQLMRTSAVRQSTSKASFSWEKLRSEPCTVYLRYPQQDAAAFGPLTALFLETLFAWALDHPAERGEQPIHVLADEFASLPRIPLIQDLLAKGAGQRISISLILQDLSQLTAVYGSDIATSMRTNCSYVVAFAQNNVRTQEELSNLVGKTTRMRASYGNKPIWTPSTMDSSVQSRQAEGRPLILPQEWGELPEERQVLLVDGHMTRPVLMDSPRWFRDRGMRREVTA</sequence>
<dbReference type="Pfam" id="PF02534">
    <property type="entry name" value="T4SS-DNA_transf"/>
    <property type="match status" value="1"/>
</dbReference>
<evidence type="ECO:0000256" key="6">
    <source>
        <dbReference type="ARBA" id="ARBA00023136"/>
    </source>
</evidence>
<evidence type="ECO:0000256" key="5">
    <source>
        <dbReference type="ARBA" id="ARBA00022989"/>
    </source>
</evidence>
<proteinExistence type="inferred from homology"/>
<dbReference type="RefSeq" id="WP_379905487.1">
    <property type="nucleotide sequence ID" value="NZ_JBHRTR010000044.1"/>
</dbReference>